<accession>A0ABP0LG25</accession>
<protein>
    <submittedName>
        <fullName evidence="2">14-dihydroretinol saturase (RetSat (PPAR-alpha-regulated and starvation-induced gene protein</fullName>
    </submittedName>
</protein>
<name>A0ABP0LG25_9DINO</name>
<evidence type="ECO:0000313" key="2">
    <source>
        <dbReference type="EMBL" id="CAK9037534.1"/>
    </source>
</evidence>
<comment type="caution">
    <text evidence="2">The sequence shown here is derived from an EMBL/GenBank/DDBJ whole genome shotgun (WGS) entry which is preliminary data.</text>
</comment>
<evidence type="ECO:0000313" key="3">
    <source>
        <dbReference type="Proteomes" id="UP001642464"/>
    </source>
</evidence>
<dbReference type="Pfam" id="PF01593">
    <property type="entry name" value="Amino_oxidase"/>
    <property type="match status" value="1"/>
</dbReference>
<dbReference type="SUPFAM" id="SSF51905">
    <property type="entry name" value="FAD/NAD(P)-binding domain"/>
    <property type="match status" value="1"/>
</dbReference>
<feature type="domain" description="Amine oxidase" evidence="1">
    <location>
        <begin position="474"/>
        <end position="855"/>
    </location>
</feature>
<sequence length="944" mass="105133">MLTLSRQHSSEAISMKYASLYILLSIAPLAAAGDYAIVFSKATLDNEAWNEVIKTLQSKHDAELVMYDKSLDEAKSELQQQHPRFTCFIARPAEATREFVAAVHQLTRQYDDDPYTDTRWGILTGYDAANALEIVKTSEPLTVHKVAAGTEVALEMCEEGKCYDELVQGKLVVKEQGGEAELTEGPGDSTKSLVDTLNDYQPDLFVTSGHATERNWQIGFRYRNGYFKSSAGEMIGQDIAGEVHEVDSPNVKIYMPIGNCLMGHIDGPDAMALAWMHDAGVRQMIGYTVPTWFGYAGWGCLDYFVEQPGRYTFNEAFLANHHALIHKLETTKQDTRGLEYDRDTLAFYGDPAWQAKMAPGDCAYDQKLTVDGDTYTLTITPRHGAKSFEPVNTNGSQRGWRPMVAFLPHRIAKAEIIEGQELEPVVTDDFILVPNPREVTEGKEYKIPDPSLVPKDFLKDAQSRYDVVVIGAGLAGLTAANILARQGRSVLLLEQHYKLGGMATWFKRPGGHIFDISLHGFPYGMVKSCRRYWSKEIADSIVQLDGVRFDNPMFSLWTSFTREDFTNQLIEKFGVAPEQVHAFFDKARGMNFYDDQGTTTRELFDEFFPGREDVIRLLMEPITYANGSTLEDPAISYGIVFSNFMSKGVFTFQGGTDKLIGQMEEELKKSGVTIAINCDAKKVNLKNGAVHSVEVDAKGATHTIECDAVVSNSNLKATIFNLVGEDRFDQNFLDDARAVRLNNSSTQVYMALEENDRLDVKELGDLLFSSTAPYFRTEALLSRDITSRTYSFYYPKTRPEGRPRCMIVSSTNANYDDWAKLPEDEYEASKQDLCETTLDALEKYVPNVRERVVHVEASTPATFKHYTAHVAGASFGTKFEGLAVSRALPQQITGLYHAGSVGIIMSGWLGAMNYGVIVANEVDSQLETNSSTSTAGVEKQLATE</sequence>
<organism evidence="2 3">
    <name type="scientific">Durusdinium trenchii</name>
    <dbReference type="NCBI Taxonomy" id="1381693"/>
    <lineage>
        <taxon>Eukaryota</taxon>
        <taxon>Sar</taxon>
        <taxon>Alveolata</taxon>
        <taxon>Dinophyceae</taxon>
        <taxon>Suessiales</taxon>
        <taxon>Symbiodiniaceae</taxon>
        <taxon>Durusdinium</taxon>
    </lineage>
</organism>
<dbReference type="Proteomes" id="UP001642464">
    <property type="component" value="Unassembled WGS sequence"/>
</dbReference>
<keyword evidence="3" id="KW-1185">Reference proteome</keyword>
<dbReference type="PANTHER" id="PTHR43734">
    <property type="entry name" value="PHYTOENE DESATURASE"/>
    <property type="match status" value="1"/>
</dbReference>
<proteinExistence type="predicted"/>
<dbReference type="InterPro" id="IPR002937">
    <property type="entry name" value="Amino_oxidase"/>
</dbReference>
<dbReference type="InterPro" id="IPR036188">
    <property type="entry name" value="FAD/NAD-bd_sf"/>
</dbReference>
<gene>
    <name evidence="2" type="ORF">SCF082_LOCUS22225</name>
</gene>
<dbReference type="EMBL" id="CAXAMM010015891">
    <property type="protein sequence ID" value="CAK9037534.1"/>
    <property type="molecule type" value="Genomic_DNA"/>
</dbReference>
<evidence type="ECO:0000259" key="1">
    <source>
        <dbReference type="Pfam" id="PF01593"/>
    </source>
</evidence>
<dbReference type="Gene3D" id="3.50.50.60">
    <property type="entry name" value="FAD/NAD(P)-binding domain"/>
    <property type="match status" value="2"/>
</dbReference>
<dbReference type="PANTHER" id="PTHR43734:SF3">
    <property type="entry name" value="B-CAROTENE KETOLASE"/>
    <property type="match status" value="1"/>
</dbReference>
<reference evidence="2 3" key="1">
    <citation type="submission" date="2024-02" db="EMBL/GenBank/DDBJ databases">
        <authorList>
            <person name="Chen Y."/>
            <person name="Shah S."/>
            <person name="Dougan E. K."/>
            <person name="Thang M."/>
            <person name="Chan C."/>
        </authorList>
    </citation>
    <scope>NUCLEOTIDE SEQUENCE [LARGE SCALE GENOMIC DNA]</scope>
</reference>